<protein>
    <submittedName>
        <fullName evidence="1">Uncharacterized protein</fullName>
    </submittedName>
</protein>
<gene>
    <name evidence="1" type="ORF">JCM17845_15310</name>
</gene>
<evidence type="ECO:0000313" key="1">
    <source>
        <dbReference type="EMBL" id="GER00908.1"/>
    </source>
</evidence>
<proteinExistence type="predicted"/>
<dbReference type="Pfam" id="PF06892">
    <property type="entry name" value="Phage_CP76"/>
    <property type="match status" value="1"/>
</dbReference>
<accession>A0A5A7MYI2</accession>
<dbReference type="InterPro" id="IPR009679">
    <property type="entry name" value="Phage_186_CII-like"/>
</dbReference>
<organism evidence="1 2">
    <name type="scientific">Iodidimonas gelatinilytica</name>
    <dbReference type="NCBI Taxonomy" id="1236966"/>
    <lineage>
        <taxon>Bacteria</taxon>
        <taxon>Pseudomonadati</taxon>
        <taxon>Pseudomonadota</taxon>
        <taxon>Alphaproteobacteria</taxon>
        <taxon>Iodidimonadales</taxon>
        <taxon>Iodidimonadaceae</taxon>
        <taxon>Iodidimonas</taxon>
    </lineage>
</organism>
<sequence>MTDLSVTARALKLATRDLYRALGGQEVAADFAGRSQSRLSHYCNTTNPAMAAEFIPADILVRLEPLTGIPYVTRLLAHASGYALVPLGVASKEDRPWAGRLADLIREAGDVAAHLADSLAEDGRVSAADVVRRDLHGEVREAIQVLVDLNAALGRLDSG</sequence>
<dbReference type="RefSeq" id="WP_042085208.1">
    <property type="nucleotide sequence ID" value="NZ_BKCM01000007.1"/>
</dbReference>
<keyword evidence="2" id="KW-1185">Reference proteome</keyword>
<dbReference type="Proteomes" id="UP000325187">
    <property type="component" value="Unassembled WGS sequence"/>
</dbReference>
<comment type="caution">
    <text evidence="1">The sequence shown here is derived from an EMBL/GenBank/DDBJ whole genome shotgun (WGS) entry which is preliminary data.</text>
</comment>
<reference evidence="1 2" key="1">
    <citation type="submission" date="2019-09" db="EMBL/GenBank/DDBJ databases">
        <title>NBRP : Genome information of microbial organism related human and environment.</title>
        <authorList>
            <person name="Hattori M."/>
            <person name="Oshima K."/>
            <person name="Inaba H."/>
            <person name="Suda W."/>
            <person name="Sakamoto M."/>
            <person name="Iino T."/>
            <person name="Kitahara M."/>
            <person name="Oshida Y."/>
            <person name="Iida T."/>
            <person name="Kudo T."/>
            <person name="Itoh T."/>
            <person name="Ohkuma M."/>
        </authorList>
    </citation>
    <scope>NUCLEOTIDE SEQUENCE [LARGE SCALE GENOMIC DNA]</scope>
    <source>
        <strain evidence="1 2">Mie-1</strain>
    </source>
</reference>
<dbReference type="AlphaFoldDB" id="A0A5A7MYI2"/>
<dbReference type="EMBL" id="BKCM01000007">
    <property type="protein sequence ID" value="GER00908.1"/>
    <property type="molecule type" value="Genomic_DNA"/>
</dbReference>
<name>A0A5A7MYI2_9PROT</name>
<evidence type="ECO:0000313" key="2">
    <source>
        <dbReference type="Proteomes" id="UP000325187"/>
    </source>
</evidence>
<dbReference type="GO" id="GO:0003677">
    <property type="term" value="F:DNA binding"/>
    <property type="evidence" value="ECO:0007669"/>
    <property type="project" value="InterPro"/>
</dbReference>